<dbReference type="KEGG" id="csq:CSCA_1259"/>
<dbReference type="RefSeq" id="WP_029162791.1">
    <property type="nucleotide sequence ID" value="NZ_CP009933.1"/>
</dbReference>
<evidence type="ECO:0000313" key="3">
    <source>
        <dbReference type="Proteomes" id="UP000033115"/>
    </source>
</evidence>
<sequence>MKVTIDEKTVEIIKNMLKEQNKTAVRIAKTGIACGGIQKEIVMDEEKENDDVVIDHDIKIVADKSISFFFTSALITHKEGINGIRFKII</sequence>
<dbReference type="Proteomes" id="UP000033115">
    <property type="component" value="Chromosome"/>
</dbReference>
<dbReference type="InterPro" id="IPR035903">
    <property type="entry name" value="HesB-like_dom_sf"/>
</dbReference>
<protein>
    <submittedName>
        <fullName evidence="2">HesB-like domain-containing protein</fullName>
    </submittedName>
</protein>
<dbReference type="HOGENOM" id="CLU_188963_0_0_9"/>
<reference evidence="2 3" key="1">
    <citation type="journal article" date="2015" name="J. Biotechnol.">
        <title>Complete genome sequence of a malodorant-producing acetogen, Clostridium scatologenes ATCC 25775(T).</title>
        <authorList>
            <person name="Zhu Z."/>
            <person name="Guo T."/>
            <person name="Zheng H."/>
            <person name="Song T."/>
            <person name="Ouyang P."/>
            <person name="Xie J."/>
        </authorList>
    </citation>
    <scope>NUCLEOTIDE SEQUENCE [LARGE SCALE GENOMIC DNA]</scope>
    <source>
        <strain evidence="2 3">ATCC 25775</strain>
    </source>
</reference>
<dbReference type="AlphaFoldDB" id="A0A0E3M5P3"/>
<dbReference type="InterPro" id="IPR000361">
    <property type="entry name" value="ATAP_core_dom"/>
</dbReference>
<feature type="domain" description="Core" evidence="1">
    <location>
        <begin position="1"/>
        <end position="87"/>
    </location>
</feature>
<name>A0A0E3M5P3_CLOSL</name>
<evidence type="ECO:0000259" key="1">
    <source>
        <dbReference type="Pfam" id="PF01521"/>
    </source>
</evidence>
<accession>A0A0E3M5P3</accession>
<gene>
    <name evidence="2" type="ORF">CSCA_1259</name>
</gene>
<proteinExistence type="predicted"/>
<evidence type="ECO:0000313" key="2">
    <source>
        <dbReference type="EMBL" id="AKA68384.1"/>
    </source>
</evidence>
<dbReference type="Gene3D" id="2.60.300.12">
    <property type="entry name" value="HesB-like domain"/>
    <property type="match status" value="1"/>
</dbReference>
<organism evidence="2 3">
    <name type="scientific">Clostridium scatologenes</name>
    <dbReference type="NCBI Taxonomy" id="1548"/>
    <lineage>
        <taxon>Bacteria</taxon>
        <taxon>Bacillati</taxon>
        <taxon>Bacillota</taxon>
        <taxon>Clostridia</taxon>
        <taxon>Eubacteriales</taxon>
        <taxon>Clostridiaceae</taxon>
        <taxon>Clostridium</taxon>
    </lineage>
</organism>
<keyword evidence="3" id="KW-1185">Reference proteome</keyword>
<dbReference type="STRING" id="1548.CSCA_1259"/>
<dbReference type="SUPFAM" id="SSF89360">
    <property type="entry name" value="HesB-like domain"/>
    <property type="match status" value="1"/>
</dbReference>
<dbReference type="Pfam" id="PF01521">
    <property type="entry name" value="Fe-S_biosyn"/>
    <property type="match status" value="1"/>
</dbReference>
<dbReference type="EMBL" id="CP009933">
    <property type="protein sequence ID" value="AKA68384.1"/>
    <property type="molecule type" value="Genomic_DNA"/>
</dbReference>